<dbReference type="PANTHER" id="PTHR47966">
    <property type="entry name" value="BETA-SITE APP-CLEAVING ENZYME, ISOFORM A-RELATED"/>
    <property type="match status" value="1"/>
</dbReference>
<feature type="domain" description="Peptidase A1" evidence="12">
    <location>
        <begin position="107"/>
        <end position="422"/>
    </location>
</feature>
<dbReference type="FunFam" id="2.40.70.10:FF:000026">
    <property type="entry name" value="Endothiapepsin"/>
    <property type="match status" value="1"/>
</dbReference>
<keyword evidence="8" id="KW-0865">Zymogen</keyword>
<evidence type="ECO:0000256" key="1">
    <source>
        <dbReference type="ARBA" id="ARBA00004613"/>
    </source>
</evidence>
<dbReference type="Pfam" id="PF00026">
    <property type="entry name" value="Asp"/>
    <property type="match status" value="1"/>
</dbReference>
<dbReference type="AlphaFoldDB" id="A0A0U5G9H8"/>
<dbReference type="InterPro" id="IPR033121">
    <property type="entry name" value="PEPTIDASE_A1"/>
</dbReference>
<feature type="active site" evidence="10">
    <location>
        <position position="123"/>
    </location>
</feature>
<keyword evidence="4" id="KW-0645">Protease</keyword>
<evidence type="ECO:0000256" key="10">
    <source>
        <dbReference type="PIRSR" id="PIRSR601461-1"/>
    </source>
</evidence>
<dbReference type="InterPro" id="IPR001461">
    <property type="entry name" value="Aspartic_peptidase_A1"/>
</dbReference>
<sequence length="425" mass="44824">MRVLLSIFFALWLGSGVLSAPTLKDGKGRSFKVQAVRRSDTIHGPTALRKAYLKYGIVPSNIGIDLEDFEPFEPNVKAAVTDSKAAITEPDQSGAVSAASVEGDAAFVSPITIGGQELVVTFDTGSSDVWVMNTRLPKSSIEGRSAYDPSKSSTFSNMEGSTFNITYGDDSYAFGGVGIDTINVGGVTVTGQAIGLPTQVSASFLEDTYTNGLVGLGFGGLNTIQPQQQRSFFETIADVLDEPVLGASLKSESVGEYEFGVIDKSKYKGDLVNASVDASSGYWKFESAYYKVGNGTLKKNDQATATIADTGTSLMLLDQHVVDAYYAQVHGAQYVPSATGYIYPCSAELPNFSIAIGPQHLATVPGSLMGFSEVGTNTTTGETVCYGGMQSNQGLSLQILGDTFLKAFYVVFDLRGPSIGVGSPA</sequence>
<dbReference type="GO" id="GO:0006508">
    <property type="term" value="P:proteolysis"/>
    <property type="evidence" value="ECO:0007669"/>
    <property type="project" value="UniProtKB-KW"/>
</dbReference>
<feature type="signal peptide" evidence="11">
    <location>
        <begin position="1"/>
        <end position="19"/>
    </location>
</feature>
<dbReference type="Gene3D" id="2.40.70.10">
    <property type="entry name" value="Acid Proteases"/>
    <property type="match status" value="2"/>
</dbReference>
<keyword evidence="5 11" id="KW-0732">Signal</keyword>
<dbReference type="GO" id="GO:0004190">
    <property type="term" value="F:aspartic-type endopeptidase activity"/>
    <property type="evidence" value="ECO:0007669"/>
    <property type="project" value="UniProtKB-KW"/>
</dbReference>
<evidence type="ECO:0000256" key="6">
    <source>
        <dbReference type="ARBA" id="ARBA00022750"/>
    </source>
</evidence>
<proteinExistence type="inferred from homology"/>
<evidence type="ECO:0000259" key="12">
    <source>
        <dbReference type="PROSITE" id="PS51767"/>
    </source>
</evidence>
<protein>
    <recommendedName>
        <fullName evidence="12">Peptidase A1 domain-containing protein</fullName>
    </recommendedName>
</protein>
<evidence type="ECO:0000256" key="2">
    <source>
        <dbReference type="ARBA" id="ARBA00007447"/>
    </source>
</evidence>
<comment type="subcellular location">
    <subcellularLocation>
        <location evidence="1">Secreted</location>
    </subcellularLocation>
</comment>
<keyword evidence="7" id="KW-0378">Hydrolase</keyword>
<evidence type="ECO:0000256" key="5">
    <source>
        <dbReference type="ARBA" id="ARBA00022729"/>
    </source>
</evidence>
<dbReference type="Proteomes" id="UP000054771">
    <property type="component" value="Unassembled WGS sequence"/>
</dbReference>
<dbReference type="STRING" id="454130.A0A0U5G9H8"/>
<keyword evidence="9" id="KW-0325">Glycoprotein</keyword>
<evidence type="ECO:0000256" key="9">
    <source>
        <dbReference type="ARBA" id="ARBA00023180"/>
    </source>
</evidence>
<dbReference type="PANTHER" id="PTHR47966:SF23">
    <property type="entry name" value="ASPARTIC ENDOPEPTIDASE, PUTATIVE (AFU_ORTHOLOGUE AFUA_2G15950)-RELATED"/>
    <property type="match status" value="1"/>
</dbReference>
<reference evidence="14" key="1">
    <citation type="journal article" date="2016" name="Genome Announc.">
        <title>Draft genome sequences of fungus Aspergillus calidoustus.</title>
        <authorList>
            <person name="Horn F."/>
            <person name="Linde J."/>
            <person name="Mattern D.J."/>
            <person name="Walther G."/>
            <person name="Guthke R."/>
            <person name="Scherlach K."/>
            <person name="Martin K."/>
            <person name="Brakhage A.A."/>
            <person name="Petzke L."/>
            <person name="Valiante V."/>
        </authorList>
    </citation>
    <scope>NUCLEOTIDE SEQUENCE [LARGE SCALE GENOMIC DNA]</scope>
    <source>
        <strain evidence="14">SF006504</strain>
    </source>
</reference>
<accession>A0A0U5G9H8</accession>
<comment type="similarity">
    <text evidence="2">Belongs to the peptidase A1 family.</text>
</comment>
<dbReference type="OMA" id="NGVGEYE"/>
<dbReference type="GO" id="GO:0005576">
    <property type="term" value="C:extracellular region"/>
    <property type="evidence" value="ECO:0007669"/>
    <property type="project" value="UniProtKB-SubCell"/>
</dbReference>
<evidence type="ECO:0000313" key="13">
    <source>
        <dbReference type="EMBL" id="CEL08930.1"/>
    </source>
</evidence>
<evidence type="ECO:0000256" key="8">
    <source>
        <dbReference type="ARBA" id="ARBA00023145"/>
    </source>
</evidence>
<dbReference type="EMBL" id="CDMC01000012">
    <property type="protein sequence ID" value="CEL08930.1"/>
    <property type="molecule type" value="Genomic_DNA"/>
</dbReference>
<feature type="active site" evidence="10">
    <location>
        <position position="309"/>
    </location>
</feature>
<evidence type="ECO:0000256" key="11">
    <source>
        <dbReference type="SAM" id="SignalP"/>
    </source>
</evidence>
<evidence type="ECO:0000256" key="3">
    <source>
        <dbReference type="ARBA" id="ARBA00022525"/>
    </source>
</evidence>
<dbReference type="SUPFAM" id="SSF50630">
    <property type="entry name" value="Acid proteases"/>
    <property type="match status" value="1"/>
</dbReference>
<gene>
    <name evidence="13" type="ORF">ASPCAL12075</name>
</gene>
<name>A0A0U5G9H8_ASPCI</name>
<dbReference type="PROSITE" id="PS51767">
    <property type="entry name" value="PEPTIDASE_A1"/>
    <property type="match status" value="1"/>
</dbReference>
<organism evidence="13 14">
    <name type="scientific">Aspergillus calidoustus</name>
    <dbReference type="NCBI Taxonomy" id="454130"/>
    <lineage>
        <taxon>Eukaryota</taxon>
        <taxon>Fungi</taxon>
        <taxon>Dikarya</taxon>
        <taxon>Ascomycota</taxon>
        <taxon>Pezizomycotina</taxon>
        <taxon>Eurotiomycetes</taxon>
        <taxon>Eurotiomycetidae</taxon>
        <taxon>Eurotiales</taxon>
        <taxon>Aspergillaceae</taxon>
        <taxon>Aspergillus</taxon>
        <taxon>Aspergillus subgen. Nidulantes</taxon>
    </lineage>
</organism>
<dbReference type="OrthoDB" id="2747330at2759"/>
<evidence type="ECO:0000256" key="4">
    <source>
        <dbReference type="ARBA" id="ARBA00022670"/>
    </source>
</evidence>
<evidence type="ECO:0000313" key="14">
    <source>
        <dbReference type="Proteomes" id="UP000054771"/>
    </source>
</evidence>
<keyword evidence="14" id="KW-1185">Reference proteome</keyword>
<dbReference type="FunFam" id="2.40.70.10:FF:000024">
    <property type="entry name" value="Endothiapepsin"/>
    <property type="match status" value="1"/>
</dbReference>
<feature type="chain" id="PRO_5006857640" description="Peptidase A1 domain-containing protein" evidence="11">
    <location>
        <begin position="20"/>
        <end position="425"/>
    </location>
</feature>
<dbReference type="PRINTS" id="PR00792">
    <property type="entry name" value="PEPSIN"/>
</dbReference>
<keyword evidence="3" id="KW-0964">Secreted</keyword>
<evidence type="ECO:0000256" key="7">
    <source>
        <dbReference type="ARBA" id="ARBA00022801"/>
    </source>
</evidence>
<keyword evidence="6" id="KW-0064">Aspartyl protease</keyword>
<dbReference type="InterPro" id="IPR034163">
    <property type="entry name" value="Aspergillopepsin-like_cat_dom"/>
</dbReference>
<dbReference type="InterPro" id="IPR021109">
    <property type="entry name" value="Peptidase_aspartic_dom_sf"/>
</dbReference>
<dbReference type="CDD" id="cd06097">
    <property type="entry name" value="Aspergillopepsin_like"/>
    <property type="match status" value="1"/>
</dbReference>